<dbReference type="GO" id="GO:0015558">
    <property type="term" value="F:secondary active p-aminobenzoyl-glutamate transmembrane transporter activity"/>
    <property type="evidence" value="ECO:0007669"/>
    <property type="project" value="InterPro"/>
</dbReference>
<dbReference type="PANTHER" id="PTHR30282">
    <property type="entry name" value="P-AMINOBENZOYL GLUTAMATE TRANSPORTER"/>
    <property type="match status" value="1"/>
</dbReference>
<keyword evidence="1" id="KW-0472">Membrane</keyword>
<dbReference type="RefSeq" id="WP_153862792.1">
    <property type="nucleotide sequence ID" value="NZ_WJQR01000021.1"/>
</dbReference>
<evidence type="ECO:0000313" key="3">
    <source>
        <dbReference type="Proteomes" id="UP000469870"/>
    </source>
</evidence>
<evidence type="ECO:0000256" key="1">
    <source>
        <dbReference type="SAM" id="Phobius"/>
    </source>
</evidence>
<accession>A0A844BLD7</accession>
<name>A0A844BLD7_9LACT</name>
<gene>
    <name evidence="2" type="ORF">GIY11_12095</name>
</gene>
<feature type="transmembrane region" description="Helical" evidence="1">
    <location>
        <begin position="46"/>
        <end position="66"/>
    </location>
</feature>
<keyword evidence="1" id="KW-0812">Transmembrane</keyword>
<proteinExistence type="predicted"/>
<dbReference type="GO" id="GO:1902604">
    <property type="term" value="P:p-aminobenzoyl-glutamate transmembrane transport"/>
    <property type="evidence" value="ECO:0007669"/>
    <property type="project" value="InterPro"/>
</dbReference>
<dbReference type="AlphaFoldDB" id="A0A844BLD7"/>
<keyword evidence="1" id="KW-1133">Transmembrane helix</keyword>
<evidence type="ECO:0000313" key="2">
    <source>
        <dbReference type="EMBL" id="MRI82745.1"/>
    </source>
</evidence>
<dbReference type="Proteomes" id="UP000469870">
    <property type="component" value="Unassembled WGS sequence"/>
</dbReference>
<reference evidence="2 3" key="1">
    <citation type="submission" date="2019-11" db="EMBL/GenBank/DDBJ databases">
        <title>Characterisation of Fundicoccus ignavus gen. nov. sp. nov., a novel genus of the family Aerococcaceae isolated from bulk tank milk.</title>
        <authorList>
            <person name="Siebert A."/>
            <person name="Huptas C."/>
            <person name="Wenning M."/>
            <person name="Scherer S."/>
            <person name="Doll E.V."/>
        </authorList>
    </citation>
    <scope>NUCLEOTIDE SEQUENCE [LARGE SCALE GENOMIC DNA]</scope>
    <source>
        <strain evidence="2 3">DSM 109653</strain>
    </source>
</reference>
<dbReference type="PANTHER" id="PTHR30282:SF0">
    <property type="entry name" value="P-AMINOBENZOYL-GLUTAMATE TRANSPORT PROTEIN"/>
    <property type="match status" value="1"/>
</dbReference>
<dbReference type="InterPro" id="IPR004697">
    <property type="entry name" value="AbgT"/>
</dbReference>
<sequence>MMSSSMASMSGFIVIVFFSSQMMAYFNWSNMGTVVAIKGAELLQNSNGIVLIVGFIIVSAFIDFFIGSASAKWAILAPIFVPMFMLLGYHPAFTQVLYRIGDGFINPSPMQAYIPLVLAVIKRYDKKAGLGTLMCSEPQKLEFI</sequence>
<dbReference type="EMBL" id="WJQR01000021">
    <property type="protein sequence ID" value="MRI82745.1"/>
    <property type="molecule type" value="Genomic_DNA"/>
</dbReference>
<dbReference type="Pfam" id="PF03806">
    <property type="entry name" value="ABG_transport"/>
    <property type="match status" value="1"/>
</dbReference>
<comment type="caution">
    <text evidence="2">The sequence shown here is derived from an EMBL/GenBank/DDBJ whole genome shotgun (WGS) entry which is preliminary data.</text>
</comment>
<organism evidence="2 3">
    <name type="scientific">Fundicoccus ignavus</name>
    <dbReference type="NCBI Taxonomy" id="2664442"/>
    <lineage>
        <taxon>Bacteria</taxon>
        <taxon>Bacillati</taxon>
        <taxon>Bacillota</taxon>
        <taxon>Bacilli</taxon>
        <taxon>Lactobacillales</taxon>
        <taxon>Aerococcaceae</taxon>
        <taxon>Fundicoccus</taxon>
    </lineage>
</organism>
<protein>
    <submittedName>
        <fullName evidence="2">Uncharacterized protein</fullName>
    </submittedName>
</protein>
<feature type="transmembrane region" description="Helical" evidence="1">
    <location>
        <begin position="73"/>
        <end position="92"/>
    </location>
</feature>